<sequence>MKAKERDKNKDAQQYALRLYLWSQLILARVEGKLPAWEGIRLVREQVR</sequence>
<keyword evidence="2" id="KW-1185">Reference proteome</keyword>
<gene>
    <name evidence="1" type="ORF">HWQ67_13535</name>
</gene>
<reference evidence="1 2" key="1">
    <citation type="journal article" date="2020" name="J Geophys Res Biogeosci">
        <title>Magnetotaxis as an Adaptation to Enable Bacterial Shuttling of Microbial Sulfur and Sulfur Cycling Across Aquatic Oxic#Anoxic Interfaces.</title>
        <authorList>
            <person name="Li J."/>
            <person name="Liu P."/>
            <person name="Wang J."/>
            <person name="Roberts A.P."/>
            <person name="Pan Y."/>
        </authorList>
    </citation>
    <scope>NUCLEOTIDE SEQUENCE [LARGE SCALE GENOMIC DNA]</scope>
    <source>
        <strain evidence="1 2">MYR-1_YQ</strain>
    </source>
</reference>
<evidence type="ECO:0008006" key="3">
    <source>
        <dbReference type="Google" id="ProtNLM"/>
    </source>
</evidence>
<proteinExistence type="predicted"/>
<organism evidence="1 2">
    <name type="scientific">Candidatus Magnetobacterium casense</name>
    <dbReference type="NCBI Taxonomy" id="1455061"/>
    <lineage>
        <taxon>Bacteria</taxon>
        <taxon>Pseudomonadati</taxon>
        <taxon>Nitrospirota</taxon>
        <taxon>Thermodesulfovibrionia</taxon>
        <taxon>Thermodesulfovibrionales</taxon>
        <taxon>Candidatus Magnetobacteriaceae</taxon>
        <taxon>Candidatus Magnetobacterium</taxon>
    </lineage>
</organism>
<accession>A0ABS6S1A7</accession>
<protein>
    <recommendedName>
        <fullName evidence="3">Transposase</fullName>
    </recommendedName>
</protein>
<comment type="caution">
    <text evidence="1">The sequence shown here is derived from an EMBL/GenBank/DDBJ whole genome shotgun (WGS) entry which is preliminary data.</text>
</comment>
<evidence type="ECO:0000313" key="2">
    <source>
        <dbReference type="Proteomes" id="UP001196980"/>
    </source>
</evidence>
<dbReference type="RefSeq" id="WP_218253222.1">
    <property type="nucleotide sequence ID" value="NZ_JABXWD010000293.1"/>
</dbReference>
<dbReference type="Proteomes" id="UP001196980">
    <property type="component" value="Unassembled WGS sequence"/>
</dbReference>
<dbReference type="EMBL" id="JABXWD010000293">
    <property type="protein sequence ID" value="MBV6342606.1"/>
    <property type="molecule type" value="Genomic_DNA"/>
</dbReference>
<evidence type="ECO:0000313" key="1">
    <source>
        <dbReference type="EMBL" id="MBV6342606.1"/>
    </source>
</evidence>
<name>A0ABS6S1A7_9BACT</name>